<keyword evidence="2" id="KW-1185">Reference proteome</keyword>
<proteinExistence type="predicted"/>
<gene>
    <name evidence="1" type="ORF">I4F81_007359</name>
</gene>
<reference evidence="1" key="1">
    <citation type="submission" date="2019-11" db="EMBL/GenBank/DDBJ databases">
        <title>Nori genome reveals adaptations in red seaweeds to the harsh intertidal environment.</title>
        <authorList>
            <person name="Wang D."/>
            <person name="Mao Y."/>
        </authorList>
    </citation>
    <scope>NUCLEOTIDE SEQUENCE</scope>
    <source>
        <tissue evidence="1">Gametophyte</tissue>
    </source>
</reference>
<name>A0ACC3C3T9_PYRYE</name>
<comment type="caution">
    <text evidence="1">The sequence shown here is derived from an EMBL/GenBank/DDBJ whole genome shotgun (WGS) entry which is preliminary data.</text>
</comment>
<sequence>MPAVELDTGPLVAAAAEADLDLVIVPGVAFDAAGRRLGHGKGYYDTWLAGVAADVRRDASGRRHMPVLIGLALSVQMVDEVPVDELDVRMDDVLCVATLGEATLPGWDVDGVITLCHSTADEGAAAPPHTYTQGSVTVDGEQLATYVWLPAAAVGGDAPPPRPRGVVHLLHGFRSHARFNFLRSEPPATLWRYDGSFVAALVGAGLAVVAHDHVGHGASSGLRTYFSSFDDLVTGTLAVVDAEAARHGLVGLPAFAVGHSMGGTVALLTALARPDAFVGLALSSAATEPPASSFGLKGRILLSLSAVLSALTPTLEVLTLPSNTVQPELHALFLYDKLNSEVQLRARVGAEFLRAYARVSAAAGDVRVPLLAMAGELDTLVHPQAAQRFAAAVGSPDVTVRVWEGRWHNLLTERGRAEVWTTIREWLVARV</sequence>
<accession>A0ACC3C3T9</accession>
<evidence type="ECO:0000313" key="2">
    <source>
        <dbReference type="Proteomes" id="UP000798662"/>
    </source>
</evidence>
<dbReference type="Proteomes" id="UP000798662">
    <property type="component" value="Chromosome 2"/>
</dbReference>
<dbReference type="EMBL" id="CM020619">
    <property type="protein sequence ID" value="KAK1864817.1"/>
    <property type="molecule type" value="Genomic_DNA"/>
</dbReference>
<evidence type="ECO:0000313" key="1">
    <source>
        <dbReference type="EMBL" id="KAK1864817.1"/>
    </source>
</evidence>
<protein>
    <submittedName>
        <fullName evidence="1">Uncharacterized protein</fullName>
    </submittedName>
</protein>
<organism evidence="1 2">
    <name type="scientific">Pyropia yezoensis</name>
    <name type="common">Susabi-nori</name>
    <name type="synonym">Porphyra yezoensis</name>
    <dbReference type="NCBI Taxonomy" id="2788"/>
    <lineage>
        <taxon>Eukaryota</taxon>
        <taxon>Rhodophyta</taxon>
        <taxon>Bangiophyceae</taxon>
        <taxon>Bangiales</taxon>
        <taxon>Bangiaceae</taxon>
        <taxon>Pyropia</taxon>
    </lineage>
</organism>